<organism evidence="10 11">
    <name type="scientific">Lynx pardinus</name>
    <name type="common">Iberian lynx</name>
    <name type="synonym">Felis pardina</name>
    <dbReference type="NCBI Taxonomy" id="191816"/>
    <lineage>
        <taxon>Eukaryota</taxon>
        <taxon>Metazoa</taxon>
        <taxon>Chordata</taxon>
        <taxon>Craniata</taxon>
        <taxon>Vertebrata</taxon>
        <taxon>Euteleostomi</taxon>
        <taxon>Mammalia</taxon>
        <taxon>Eutheria</taxon>
        <taxon>Laurasiatheria</taxon>
        <taxon>Carnivora</taxon>
        <taxon>Feliformia</taxon>
        <taxon>Felidae</taxon>
        <taxon>Felinae</taxon>
        <taxon>Lynx</taxon>
    </lineage>
</organism>
<gene>
    <name evidence="10" type="ORF">LYPA_23C005207</name>
</gene>
<dbReference type="InterPro" id="IPR000626">
    <property type="entry name" value="Ubiquitin-like_dom"/>
</dbReference>
<evidence type="ECO:0000256" key="8">
    <source>
        <dbReference type="ARBA" id="ARBA00023242"/>
    </source>
</evidence>
<reference evidence="10 11" key="1">
    <citation type="submission" date="2019-01" db="EMBL/GenBank/DDBJ databases">
        <authorList>
            <person name="Alioto T."/>
            <person name="Alioto T."/>
        </authorList>
    </citation>
    <scope>NUCLEOTIDE SEQUENCE [LARGE SCALE GENOMIC DNA]</scope>
</reference>
<dbReference type="Pfam" id="PF00240">
    <property type="entry name" value="ubiquitin"/>
    <property type="match status" value="1"/>
</dbReference>
<dbReference type="PANTHER" id="PTHR10666">
    <property type="entry name" value="UBIQUITIN"/>
    <property type="match status" value="1"/>
</dbReference>
<name>A0A485N097_LYNPA</name>
<evidence type="ECO:0000256" key="5">
    <source>
        <dbReference type="ARBA" id="ARBA00022499"/>
    </source>
</evidence>
<dbReference type="InterPro" id="IPR019956">
    <property type="entry name" value="Ubiquitin_dom"/>
</dbReference>
<evidence type="ECO:0000313" key="10">
    <source>
        <dbReference type="EMBL" id="VFV25857.1"/>
    </source>
</evidence>
<dbReference type="EMBL" id="CAAGRJ010008024">
    <property type="protein sequence ID" value="VFV25857.1"/>
    <property type="molecule type" value="Genomic_DNA"/>
</dbReference>
<accession>A0A485N097</accession>
<keyword evidence="11" id="KW-1185">Reference proteome</keyword>
<dbReference type="InterPro" id="IPR029071">
    <property type="entry name" value="Ubiquitin-like_domsf"/>
</dbReference>
<sequence>LWWNLRQDVDFWKTLMGKTISLEVEPSDAIEKVKTKIQGKEGISPDQQSLVLLASNWKVDVLFLTATFERSPLYLVLKLRGGAKKRKSYTIPRKNKHKKKKVKLAVLL</sequence>
<feature type="non-terminal residue" evidence="10">
    <location>
        <position position="1"/>
    </location>
</feature>
<dbReference type="SUPFAM" id="SSF54236">
    <property type="entry name" value="Ubiquitin-like"/>
    <property type="match status" value="1"/>
</dbReference>
<keyword evidence="6" id="KW-0677">Repeat</keyword>
<keyword evidence="7" id="KW-0832">Ubl conjugation</keyword>
<evidence type="ECO:0000256" key="6">
    <source>
        <dbReference type="ARBA" id="ARBA00022737"/>
    </source>
</evidence>
<dbReference type="FunFam" id="3.10.20.90:FF:000469">
    <property type="entry name" value="Polyubiquitin-C"/>
    <property type="match status" value="1"/>
</dbReference>
<dbReference type="Proteomes" id="UP000386466">
    <property type="component" value="Unassembled WGS sequence"/>
</dbReference>
<keyword evidence="5" id="KW-1017">Isopeptide bond</keyword>
<evidence type="ECO:0000256" key="1">
    <source>
        <dbReference type="ARBA" id="ARBA00004123"/>
    </source>
</evidence>
<evidence type="ECO:0000256" key="2">
    <source>
        <dbReference type="ARBA" id="ARBA00004496"/>
    </source>
</evidence>
<keyword evidence="8" id="KW-0539">Nucleus</keyword>
<evidence type="ECO:0000313" key="11">
    <source>
        <dbReference type="Proteomes" id="UP000386466"/>
    </source>
</evidence>
<dbReference type="GO" id="GO:0005634">
    <property type="term" value="C:nucleus"/>
    <property type="evidence" value="ECO:0007669"/>
    <property type="project" value="UniProtKB-SubCell"/>
</dbReference>
<evidence type="ECO:0000256" key="7">
    <source>
        <dbReference type="ARBA" id="ARBA00022843"/>
    </source>
</evidence>
<feature type="domain" description="Ubiquitin-like" evidence="9">
    <location>
        <begin position="13"/>
        <end position="82"/>
    </location>
</feature>
<dbReference type="Gene3D" id="3.10.20.90">
    <property type="entry name" value="Phosphatidylinositol 3-kinase Catalytic Subunit, Chain A, domain 1"/>
    <property type="match status" value="1"/>
</dbReference>
<comment type="subcellular location">
    <subcellularLocation>
        <location evidence="2">Cytoplasm</location>
    </subcellularLocation>
    <subcellularLocation>
        <location evidence="1">Nucleus</location>
    </subcellularLocation>
</comment>
<keyword evidence="4" id="KW-0963">Cytoplasm</keyword>
<protein>
    <recommendedName>
        <fullName evidence="9">Ubiquitin-like domain-containing protein</fullName>
    </recommendedName>
</protein>
<dbReference type="AlphaFoldDB" id="A0A485N097"/>
<evidence type="ECO:0000259" key="9">
    <source>
        <dbReference type="PROSITE" id="PS50053"/>
    </source>
</evidence>
<evidence type="ECO:0000256" key="4">
    <source>
        <dbReference type="ARBA" id="ARBA00022490"/>
    </source>
</evidence>
<evidence type="ECO:0000256" key="3">
    <source>
        <dbReference type="ARBA" id="ARBA00008430"/>
    </source>
</evidence>
<dbReference type="PRINTS" id="PR00348">
    <property type="entry name" value="UBIQUITIN"/>
</dbReference>
<dbReference type="GO" id="GO:0005737">
    <property type="term" value="C:cytoplasm"/>
    <property type="evidence" value="ECO:0007669"/>
    <property type="project" value="UniProtKB-SubCell"/>
</dbReference>
<comment type="similarity">
    <text evidence="3">Belongs to the ubiquitin family.</text>
</comment>
<dbReference type="InterPro" id="IPR050158">
    <property type="entry name" value="Ubiquitin_ubiquitin-like"/>
</dbReference>
<dbReference type="PROSITE" id="PS50053">
    <property type="entry name" value="UBIQUITIN_2"/>
    <property type="match status" value="1"/>
</dbReference>
<proteinExistence type="inferred from homology"/>